<dbReference type="EMBL" id="CM001167">
    <property type="protein sequence ID" value="EGJ72024.1"/>
    <property type="molecule type" value="Genomic_DNA"/>
</dbReference>
<gene>
    <name evidence="1" type="ORF">Bcop_1836</name>
</gene>
<name>F3ZRT5_9BACE</name>
<dbReference type="HOGENOM" id="CLU_1145421_0_0_10"/>
<accession>F3ZRT5</accession>
<evidence type="ECO:0000313" key="1">
    <source>
        <dbReference type="EMBL" id="EGJ72024.1"/>
    </source>
</evidence>
<evidence type="ECO:0000313" key="2">
    <source>
        <dbReference type="Proteomes" id="UP000018439"/>
    </source>
</evidence>
<protein>
    <recommendedName>
        <fullName evidence="3">DUF3885 domain-containing protein</fullName>
    </recommendedName>
</protein>
<keyword evidence="2" id="KW-1185">Reference proteome</keyword>
<reference evidence="1 2" key="1">
    <citation type="journal article" date="2011" name="Stand. Genomic Sci.">
        <title>Non-contiguous finished genome sequence of Bacteroides coprosuis type strain (PC139).</title>
        <authorList>
            <person name="Land M."/>
            <person name="Held B."/>
            <person name="Gronow S."/>
            <person name="Abt B."/>
            <person name="Lucas S."/>
            <person name="Del Rio T.G."/>
            <person name="Nolan M."/>
            <person name="Tice H."/>
            <person name="Cheng J.F."/>
            <person name="Pitluck S."/>
            <person name="Liolios K."/>
            <person name="Pagani I."/>
            <person name="Ivanova N."/>
            <person name="Mavromatis K."/>
            <person name="Mikhailova N."/>
            <person name="Pati A."/>
            <person name="Tapia R."/>
            <person name="Han C."/>
            <person name="Goodwin L."/>
            <person name="Chen A."/>
            <person name="Palaniappan K."/>
            <person name="Hauser L."/>
            <person name="Brambilla E.M."/>
            <person name="Rohde M."/>
            <person name="Goker M."/>
            <person name="Detter J.C."/>
            <person name="Woyke T."/>
            <person name="Bristow J."/>
            <person name="Eisen J.A."/>
            <person name="Markowitz V."/>
            <person name="Hugenholtz P."/>
            <person name="Kyrpides N.C."/>
            <person name="Klenk H.P."/>
            <person name="Lapidus A."/>
        </authorList>
    </citation>
    <scope>NUCLEOTIDE SEQUENCE</scope>
    <source>
        <strain evidence="1 2">DSM 18011</strain>
    </source>
</reference>
<proteinExistence type="predicted"/>
<dbReference type="Proteomes" id="UP000018439">
    <property type="component" value="Chromosome"/>
</dbReference>
<evidence type="ECO:0008006" key="3">
    <source>
        <dbReference type="Google" id="ProtNLM"/>
    </source>
</evidence>
<organism evidence="1 2">
    <name type="scientific">Bacteroides coprosuis DSM 18011</name>
    <dbReference type="NCBI Taxonomy" id="679937"/>
    <lineage>
        <taxon>Bacteria</taxon>
        <taxon>Pseudomonadati</taxon>
        <taxon>Bacteroidota</taxon>
        <taxon>Bacteroidia</taxon>
        <taxon>Bacteroidales</taxon>
        <taxon>Bacteroidaceae</taxon>
        <taxon>Bacteroides</taxon>
    </lineage>
</organism>
<dbReference type="AlphaFoldDB" id="F3ZRT5"/>
<sequence length="242" mass="28723">MEDTNQKEYPIHVRTDFFDVTLQGIDLEVQCTEQHLVSIYKFFYHAGFRLLEIEGRLEVYRKVDGVIYAESVDSMTKYLFDKLKELELLDEALIIDVWDYFEDSDCIRKDLLMEHCLHPKQDGIKDRHDYLLKFDSIYRANFIHETMLRFFRKNHFAQVGDMAGLYDSESPLFFKELKDGQYLVFLHYNRHGACVSMTGYDCWLSKKEPDEAKNNSFDSSAHTEVKLDFDPLQDMALLDRYL</sequence>